<feature type="domain" description="Penicillin-binding protein transpeptidase" evidence="4">
    <location>
        <begin position="353"/>
        <end position="630"/>
    </location>
</feature>
<dbReference type="EMBL" id="VCQV01000004">
    <property type="protein sequence ID" value="TWP37996.1"/>
    <property type="molecule type" value="Genomic_DNA"/>
</dbReference>
<dbReference type="InterPro" id="IPR007887">
    <property type="entry name" value="MecA_N"/>
</dbReference>
<dbReference type="GO" id="GO:0071555">
    <property type="term" value="P:cell wall organization"/>
    <property type="evidence" value="ECO:0007669"/>
    <property type="project" value="TreeGrafter"/>
</dbReference>
<comment type="caution">
    <text evidence="7">The sequence shown here is derived from an EMBL/GenBank/DDBJ whole genome shotgun (WGS) entry which is preliminary data.</text>
</comment>
<dbReference type="PANTHER" id="PTHR30627:SF24">
    <property type="entry name" value="PENICILLIN-BINDING PROTEIN 4B"/>
    <property type="match status" value="1"/>
</dbReference>
<keyword evidence="8" id="KW-1185">Reference proteome</keyword>
<dbReference type="AlphaFoldDB" id="A0A563E648"/>
<evidence type="ECO:0000259" key="5">
    <source>
        <dbReference type="Pfam" id="PF03717"/>
    </source>
</evidence>
<dbReference type="RefSeq" id="WP_146315566.1">
    <property type="nucleotide sequence ID" value="NZ_VCQV01000004.1"/>
</dbReference>
<evidence type="ECO:0000256" key="3">
    <source>
        <dbReference type="ARBA" id="ARBA00023136"/>
    </source>
</evidence>
<gene>
    <name evidence="7" type="ORF">FGL98_04620</name>
</gene>
<dbReference type="SUPFAM" id="SSF56519">
    <property type="entry name" value="Penicillin binding protein dimerisation domain"/>
    <property type="match status" value="1"/>
</dbReference>
<organism evidence="7 8">
    <name type="scientific">Leekyejoonella antrihumi</name>
    <dbReference type="NCBI Taxonomy" id="1660198"/>
    <lineage>
        <taxon>Bacteria</taxon>
        <taxon>Bacillati</taxon>
        <taxon>Actinomycetota</taxon>
        <taxon>Actinomycetes</taxon>
        <taxon>Micrococcales</taxon>
        <taxon>Dermacoccaceae</taxon>
        <taxon>Leekyejoonella</taxon>
    </lineage>
</organism>
<dbReference type="Pfam" id="PF05223">
    <property type="entry name" value="MecA_N"/>
    <property type="match status" value="1"/>
</dbReference>
<dbReference type="InterPro" id="IPR050515">
    <property type="entry name" value="Beta-lactam/transpept"/>
</dbReference>
<proteinExistence type="inferred from homology"/>
<evidence type="ECO:0000259" key="4">
    <source>
        <dbReference type="Pfam" id="PF00905"/>
    </source>
</evidence>
<reference evidence="7 8" key="2">
    <citation type="submission" date="2019-08" db="EMBL/GenBank/DDBJ databases">
        <title>Jejuicoccus antrihumi gen. nov., sp. nov., a new member of the family Dermacoccaceae isolated from a cave.</title>
        <authorList>
            <person name="Schumann P."/>
            <person name="Kim I.S."/>
        </authorList>
    </citation>
    <scope>NUCLEOTIDE SEQUENCE [LARGE SCALE GENOMIC DNA]</scope>
    <source>
        <strain evidence="7 8">C5-26</strain>
    </source>
</reference>
<dbReference type="OrthoDB" id="5241017at2"/>
<dbReference type="GO" id="GO:0046677">
    <property type="term" value="P:response to antibiotic"/>
    <property type="evidence" value="ECO:0007669"/>
    <property type="project" value="InterPro"/>
</dbReference>
<dbReference type="Pfam" id="PF03717">
    <property type="entry name" value="PBP_dimer"/>
    <property type="match status" value="1"/>
</dbReference>
<dbReference type="GO" id="GO:0005886">
    <property type="term" value="C:plasma membrane"/>
    <property type="evidence" value="ECO:0007669"/>
    <property type="project" value="TreeGrafter"/>
</dbReference>
<dbReference type="Pfam" id="PF00905">
    <property type="entry name" value="Transpeptidase"/>
    <property type="match status" value="1"/>
</dbReference>
<dbReference type="InterPro" id="IPR012338">
    <property type="entry name" value="Beta-lactam/transpept-like"/>
</dbReference>
<dbReference type="SUPFAM" id="SSF56601">
    <property type="entry name" value="beta-lactamase/transpeptidase-like"/>
    <property type="match status" value="1"/>
</dbReference>
<reference evidence="7 8" key="1">
    <citation type="submission" date="2019-05" db="EMBL/GenBank/DDBJ databases">
        <authorList>
            <person name="Lee S.D."/>
        </authorList>
    </citation>
    <scope>NUCLEOTIDE SEQUENCE [LARGE SCALE GENOMIC DNA]</scope>
    <source>
        <strain evidence="7 8">C5-26</strain>
    </source>
</reference>
<evidence type="ECO:0000313" key="8">
    <source>
        <dbReference type="Proteomes" id="UP000320244"/>
    </source>
</evidence>
<dbReference type="InterPro" id="IPR001460">
    <property type="entry name" value="PCN-bd_Tpept"/>
</dbReference>
<comment type="subcellular location">
    <subcellularLocation>
        <location evidence="1">Membrane</location>
    </subcellularLocation>
</comment>
<protein>
    <recommendedName>
        <fullName evidence="9">Penicillin-binding protein</fullName>
    </recommendedName>
</protein>
<feature type="domain" description="Penicillin-binding protein dimerisation" evidence="5">
    <location>
        <begin position="155"/>
        <end position="306"/>
    </location>
</feature>
<feature type="domain" description="NTF2-like N-terminal transpeptidase" evidence="6">
    <location>
        <begin position="39"/>
        <end position="147"/>
    </location>
</feature>
<dbReference type="GO" id="GO:0071972">
    <property type="term" value="F:peptidoglycan L,D-transpeptidase activity"/>
    <property type="evidence" value="ECO:0007669"/>
    <property type="project" value="TreeGrafter"/>
</dbReference>
<evidence type="ECO:0000259" key="6">
    <source>
        <dbReference type="Pfam" id="PF05223"/>
    </source>
</evidence>
<dbReference type="Gene3D" id="3.90.1310.10">
    <property type="entry name" value="Penicillin-binding protein 2a (Domain 2)"/>
    <property type="match status" value="1"/>
</dbReference>
<accession>A0A563E648</accession>
<evidence type="ECO:0000256" key="2">
    <source>
        <dbReference type="ARBA" id="ARBA00007171"/>
    </source>
</evidence>
<sequence length="638" mass="65888">MSRRSVLAGTTAGIVIAAGVGGGVLWKGHLDDQKATNAATAAATTFAKAWSSGHLDRAKYAGTTPAAAAANFKTTTAALGAGPVTAKATDVVRRGSMATADIKVAWTMSGGQKFSWTDPINLVKHTSGWSIQVPDRSLWHPKLAKNDAFVVTTDSGNRGAITGSGGADIMANQTVYDVVINPVTATTASVQQLQQITSVTGLVGELTAAQRSHSQATIPVITYRAADYDARKSALDALAGVLTQKRQQPLAQTRTFGQPILGSVGPVTAQMIKQDPKYYHAGMYVGISGLQAQYEKTLAPKPGFTIAGKSHPSDPLFTKAAQNGTTVQTTLDPTIQAAAEKAVGTLKGQASALVAINIKTGGVLAVANGPSYGMERAITGQFAPGSTLKMATAYTWLSKGHSPSEKVNCPVEVSGGGQLIRNFEGESFPNPPFSKDFAVSCNTAFVNASKDLDDSDLTNGAKALGIGANWAKQLGYTGAYDGSIPVAKDATEKAVSAFGQGRTQVSPLALAVAASSLARGSYIPPALVTSPKQPGSRTPKPLNAEVDAQMKQLMRLPVTDPNGTATIMQNTPGGPIFAKTGTAEFIDNGQDASHAWLAGWQGNIAFCALVVKVPSGQGGGTVAAPVVKDFFTTLANES</sequence>
<evidence type="ECO:0000313" key="7">
    <source>
        <dbReference type="EMBL" id="TWP37996.1"/>
    </source>
</evidence>
<dbReference type="Gene3D" id="3.40.710.10">
    <property type="entry name" value="DD-peptidase/beta-lactamase superfamily"/>
    <property type="match status" value="1"/>
</dbReference>
<keyword evidence="3" id="KW-0472">Membrane</keyword>
<dbReference type="GO" id="GO:0008658">
    <property type="term" value="F:penicillin binding"/>
    <property type="evidence" value="ECO:0007669"/>
    <property type="project" value="InterPro"/>
</dbReference>
<evidence type="ECO:0008006" key="9">
    <source>
        <dbReference type="Google" id="ProtNLM"/>
    </source>
</evidence>
<dbReference type="Proteomes" id="UP000320244">
    <property type="component" value="Unassembled WGS sequence"/>
</dbReference>
<dbReference type="PANTHER" id="PTHR30627">
    <property type="entry name" value="PEPTIDOGLYCAN D,D-TRANSPEPTIDASE"/>
    <property type="match status" value="1"/>
</dbReference>
<dbReference type="Gene3D" id="3.30.1390.30">
    <property type="entry name" value="Penicillin-binding protein 2a, domain 3"/>
    <property type="match status" value="1"/>
</dbReference>
<name>A0A563E648_9MICO</name>
<evidence type="ECO:0000256" key="1">
    <source>
        <dbReference type="ARBA" id="ARBA00004370"/>
    </source>
</evidence>
<dbReference type="InterPro" id="IPR005311">
    <property type="entry name" value="PBP_dimer"/>
</dbReference>
<comment type="similarity">
    <text evidence="2">Belongs to the transpeptidase family.</text>
</comment>
<dbReference type="InterPro" id="IPR036138">
    <property type="entry name" value="PBP_dimer_sf"/>
</dbReference>